<dbReference type="AlphaFoldDB" id="A0A699WG64"/>
<dbReference type="EMBL" id="BKCJ011628813">
    <property type="protein sequence ID" value="GFD44688.1"/>
    <property type="molecule type" value="Genomic_DNA"/>
</dbReference>
<reference evidence="2" key="1">
    <citation type="journal article" date="2019" name="Sci. Rep.">
        <title>Draft genome of Tanacetum cinerariifolium, the natural source of mosquito coil.</title>
        <authorList>
            <person name="Yamashiro T."/>
            <person name="Shiraishi A."/>
            <person name="Satake H."/>
            <person name="Nakayama K."/>
        </authorList>
    </citation>
    <scope>NUCLEOTIDE SEQUENCE</scope>
</reference>
<organism evidence="2">
    <name type="scientific">Tanacetum cinerariifolium</name>
    <name type="common">Dalmatian daisy</name>
    <name type="synonym">Chrysanthemum cinerariifolium</name>
    <dbReference type="NCBI Taxonomy" id="118510"/>
    <lineage>
        <taxon>Eukaryota</taxon>
        <taxon>Viridiplantae</taxon>
        <taxon>Streptophyta</taxon>
        <taxon>Embryophyta</taxon>
        <taxon>Tracheophyta</taxon>
        <taxon>Spermatophyta</taxon>
        <taxon>Magnoliopsida</taxon>
        <taxon>eudicotyledons</taxon>
        <taxon>Gunneridae</taxon>
        <taxon>Pentapetalae</taxon>
        <taxon>asterids</taxon>
        <taxon>campanulids</taxon>
        <taxon>Asterales</taxon>
        <taxon>Asteraceae</taxon>
        <taxon>Asteroideae</taxon>
        <taxon>Anthemideae</taxon>
        <taxon>Anthemidinae</taxon>
        <taxon>Tanacetum</taxon>
    </lineage>
</organism>
<feature type="non-terminal residue" evidence="2">
    <location>
        <position position="1"/>
    </location>
</feature>
<sequence>LVKGLSDRFDEYERSKVFDAKRVLEEKLVNERNAKEFYREFGEYIDAAIADAVIAISSIDDDDDDTAPIDSQPHEPRGSPRDT</sequence>
<name>A0A699WG64_TANCI</name>
<evidence type="ECO:0000313" key="2">
    <source>
        <dbReference type="EMBL" id="GFD44688.1"/>
    </source>
</evidence>
<feature type="region of interest" description="Disordered" evidence="1">
    <location>
        <begin position="60"/>
        <end position="83"/>
    </location>
</feature>
<protein>
    <submittedName>
        <fullName evidence="2">Uncharacterized protein</fullName>
    </submittedName>
</protein>
<proteinExistence type="predicted"/>
<feature type="compositionally biased region" description="Basic and acidic residues" evidence="1">
    <location>
        <begin position="72"/>
        <end position="83"/>
    </location>
</feature>
<comment type="caution">
    <text evidence="2">The sequence shown here is derived from an EMBL/GenBank/DDBJ whole genome shotgun (WGS) entry which is preliminary data.</text>
</comment>
<accession>A0A699WG64</accession>
<gene>
    <name evidence="2" type="ORF">Tci_916657</name>
</gene>
<evidence type="ECO:0000256" key="1">
    <source>
        <dbReference type="SAM" id="MobiDB-lite"/>
    </source>
</evidence>